<gene>
    <name evidence="4" type="ORF">V1477_006088</name>
</gene>
<protein>
    <submittedName>
        <fullName evidence="4">Ankyrin repeat and ELMO domain-containing protein D-like</fullName>
    </submittedName>
</protein>
<feature type="repeat" description="ANK" evidence="1">
    <location>
        <begin position="78"/>
        <end position="110"/>
    </location>
</feature>
<dbReference type="InterPro" id="IPR002110">
    <property type="entry name" value="Ankyrin_rpt"/>
</dbReference>
<feature type="region of interest" description="Disordered" evidence="2">
    <location>
        <begin position="415"/>
        <end position="444"/>
    </location>
</feature>
<reference evidence="4 5" key="1">
    <citation type="journal article" date="2024" name="Ann. Entomol. Soc. Am.">
        <title>Genomic analyses of the southern and eastern yellowjacket wasps (Hymenoptera: Vespidae) reveal evolutionary signatures of social life.</title>
        <authorList>
            <person name="Catto M.A."/>
            <person name="Caine P.B."/>
            <person name="Orr S.E."/>
            <person name="Hunt B.G."/>
            <person name="Goodisman M.A.D."/>
        </authorList>
    </citation>
    <scope>NUCLEOTIDE SEQUENCE [LARGE SCALE GENOMIC DNA]</scope>
    <source>
        <strain evidence="4">232</strain>
        <tissue evidence="4">Head and thorax</tissue>
    </source>
</reference>
<dbReference type="Pfam" id="PF00536">
    <property type="entry name" value="SAM_1"/>
    <property type="match status" value="1"/>
</dbReference>
<accession>A0ABD2CKR9</accession>
<dbReference type="EMBL" id="JAYRBN010000041">
    <property type="protein sequence ID" value="KAL2745697.1"/>
    <property type="molecule type" value="Genomic_DNA"/>
</dbReference>
<dbReference type="SMART" id="SM00454">
    <property type="entry name" value="SAM"/>
    <property type="match status" value="1"/>
</dbReference>
<proteinExistence type="predicted"/>
<evidence type="ECO:0000313" key="4">
    <source>
        <dbReference type="EMBL" id="KAL2745697.1"/>
    </source>
</evidence>
<dbReference type="InterPro" id="IPR036770">
    <property type="entry name" value="Ankyrin_rpt-contain_sf"/>
</dbReference>
<dbReference type="Gene3D" id="1.25.40.20">
    <property type="entry name" value="Ankyrin repeat-containing domain"/>
    <property type="match status" value="1"/>
</dbReference>
<dbReference type="Gene3D" id="1.10.150.50">
    <property type="entry name" value="Transcription Factor, Ets-1"/>
    <property type="match status" value="1"/>
</dbReference>
<evidence type="ECO:0000259" key="3">
    <source>
        <dbReference type="PROSITE" id="PS50105"/>
    </source>
</evidence>
<dbReference type="AlphaFoldDB" id="A0ABD2CKR9"/>
<evidence type="ECO:0000256" key="1">
    <source>
        <dbReference type="PROSITE-ProRule" id="PRU00023"/>
    </source>
</evidence>
<dbReference type="SMART" id="SM00248">
    <property type="entry name" value="ANK"/>
    <property type="match status" value="3"/>
</dbReference>
<evidence type="ECO:0000313" key="5">
    <source>
        <dbReference type="Proteomes" id="UP001607303"/>
    </source>
</evidence>
<dbReference type="SUPFAM" id="SSF48403">
    <property type="entry name" value="Ankyrin repeat"/>
    <property type="match status" value="1"/>
</dbReference>
<dbReference type="InterPro" id="IPR013761">
    <property type="entry name" value="SAM/pointed_sf"/>
</dbReference>
<sequence length="514" mass="58576">MDTQKNIIGNDREAEDSKKAIESTVIKLLRTQEYTLNAVNNYGENLLHISAAYGCSDIIKEILQKKEHHQVINRKNKFGWTPLMQAIRNRNIDTVKLLLQQKSNVNDSTYLGMSVVGIACAISKEMLQMIYEICPSTLINAVNDDISPLCIAALKNDKDLFFSLIDMGLDVSKANEYTHIMMKQSTVPEIAKLARCYGEIEDYWNDESNDIPIKNESNNNDTISEYKNKSQYIVQMLKDFNNKDDILNNNDDKKNNNNNNNNIPLINIGTYHTDTSNQSNLMKTLESNYKEKHLECLSIDLLSAATSEPSLISPTFLDISNTEFPTSPNIYFVKNCTNLATINENDEKNPFMTETEAEYNKLLEFSTSTKDSKHSPTVMLKRLQSIRPADLDLTSVQNDHNTTLEFIPEFSPTQSPNVPEYINDENVSGDKTPTPPRYRTPPRGMVLNSQQTKMIVFLKRYGLCHHMSTFLKEEIDMDLILMLSDNDLQEIGIKEEAERISILTAIKTYQSIEM</sequence>
<dbReference type="SUPFAM" id="SSF47769">
    <property type="entry name" value="SAM/Pointed domain"/>
    <property type="match status" value="1"/>
</dbReference>
<keyword evidence="1" id="KW-0040">ANK repeat</keyword>
<keyword evidence="5" id="KW-1185">Reference proteome</keyword>
<name>A0ABD2CKR9_VESMC</name>
<dbReference type="CDD" id="cd09487">
    <property type="entry name" value="SAM_superfamily"/>
    <property type="match status" value="1"/>
</dbReference>
<evidence type="ECO:0000256" key="2">
    <source>
        <dbReference type="SAM" id="MobiDB-lite"/>
    </source>
</evidence>
<dbReference type="InterPro" id="IPR001660">
    <property type="entry name" value="SAM"/>
</dbReference>
<dbReference type="PANTHER" id="PTHR24121:SF23">
    <property type="entry name" value="NO MECHANORECEPTOR POTENTIAL C, ISOFORM H"/>
    <property type="match status" value="1"/>
</dbReference>
<dbReference type="Pfam" id="PF12796">
    <property type="entry name" value="Ank_2"/>
    <property type="match status" value="1"/>
</dbReference>
<dbReference type="Proteomes" id="UP001607303">
    <property type="component" value="Unassembled WGS sequence"/>
</dbReference>
<organism evidence="4 5">
    <name type="scientific">Vespula maculifrons</name>
    <name type="common">Eastern yellow jacket</name>
    <name type="synonym">Wasp</name>
    <dbReference type="NCBI Taxonomy" id="7453"/>
    <lineage>
        <taxon>Eukaryota</taxon>
        <taxon>Metazoa</taxon>
        <taxon>Ecdysozoa</taxon>
        <taxon>Arthropoda</taxon>
        <taxon>Hexapoda</taxon>
        <taxon>Insecta</taxon>
        <taxon>Pterygota</taxon>
        <taxon>Neoptera</taxon>
        <taxon>Endopterygota</taxon>
        <taxon>Hymenoptera</taxon>
        <taxon>Apocrita</taxon>
        <taxon>Aculeata</taxon>
        <taxon>Vespoidea</taxon>
        <taxon>Vespidae</taxon>
        <taxon>Vespinae</taxon>
        <taxon>Vespula</taxon>
    </lineage>
</organism>
<comment type="caution">
    <text evidence="4">The sequence shown here is derived from an EMBL/GenBank/DDBJ whole genome shotgun (WGS) entry which is preliminary data.</text>
</comment>
<dbReference type="PROSITE" id="PS50088">
    <property type="entry name" value="ANK_REPEAT"/>
    <property type="match status" value="1"/>
</dbReference>
<dbReference type="PROSITE" id="PS50105">
    <property type="entry name" value="SAM_DOMAIN"/>
    <property type="match status" value="1"/>
</dbReference>
<dbReference type="PROSITE" id="PS50297">
    <property type="entry name" value="ANK_REP_REGION"/>
    <property type="match status" value="1"/>
</dbReference>
<dbReference type="PANTHER" id="PTHR24121">
    <property type="entry name" value="NO MECHANORECEPTOR POTENTIAL C, ISOFORM D-RELATED"/>
    <property type="match status" value="1"/>
</dbReference>
<feature type="domain" description="SAM" evidence="3">
    <location>
        <begin position="457"/>
        <end position="512"/>
    </location>
</feature>